<evidence type="ECO:0000313" key="11">
    <source>
        <dbReference type="Proteomes" id="UP000037046"/>
    </source>
</evidence>
<dbReference type="SUPFAM" id="SSF55120">
    <property type="entry name" value="Pseudouridine synthase"/>
    <property type="match status" value="1"/>
</dbReference>
<dbReference type="InterPro" id="IPR006225">
    <property type="entry name" value="PsdUridine_synth_RluC/D"/>
</dbReference>
<dbReference type="SMART" id="SM00363">
    <property type="entry name" value="S4"/>
    <property type="match status" value="1"/>
</dbReference>
<comment type="catalytic activity">
    <reaction evidence="8">
        <text>a uridine in RNA = a pseudouridine in RNA</text>
        <dbReference type="Rhea" id="RHEA:48348"/>
        <dbReference type="Rhea" id="RHEA-COMP:12068"/>
        <dbReference type="Rhea" id="RHEA-COMP:12069"/>
        <dbReference type="ChEBI" id="CHEBI:65314"/>
        <dbReference type="ChEBI" id="CHEBI:65315"/>
    </reaction>
</comment>
<evidence type="ECO:0000256" key="6">
    <source>
        <dbReference type="PIRSR" id="PIRSR606225-1"/>
    </source>
</evidence>
<dbReference type="EC" id="5.4.99.-" evidence="8"/>
<comment type="catalytic activity">
    <reaction evidence="4">
        <text>uridine(1911/1915/1917) in 23S rRNA = pseudouridine(1911/1915/1917) in 23S rRNA</text>
        <dbReference type="Rhea" id="RHEA:42524"/>
        <dbReference type="Rhea" id="RHEA-COMP:10097"/>
        <dbReference type="Rhea" id="RHEA-COMP:10098"/>
        <dbReference type="ChEBI" id="CHEBI:65314"/>
        <dbReference type="ChEBI" id="CHEBI:65315"/>
        <dbReference type="EC" id="5.4.99.23"/>
    </reaction>
</comment>
<dbReference type="Pfam" id="PF00849">
    <property type="entry name" value="PseudoU_synth_2"/>
    <property type="match status" value="1"/>
</dbReference>
<accession>A0A0L6CYW8</accession>
<dbReference type="NCBIfam" id="TIGR00005">
    <property type="entry name" value="rluA_subfam"/>
    <property type="match status" value="1"/>
</dbReference>
<reference evidence="11" key="1">
    <citation type="submission" date="2015-07" db="EMBL/GenBank/DDBJ databases">
        <title>Draft Genome Sequence of Roseovarius tolerans EL-164, a producer of N-Acylated Alanine Methyl Esters (NAMEs).</title>
        <authorList>
            <person name="Voget S."/>
            <person name="Bruns H."/>
            <person name="Wagner-Doebler I."/>
            <person name="Schulz S."/>
            <person name="Daniel R."/>
        </authorList>
    </citation>
    <scope>NUCLEOTIDE SEQUENCE [LARGE SCALE GENOMIC DNA]</scope>
    <source>
        <strain evidence="11">EL-164</strain>
    </source>
</reference>
<dbReference type="PROSITE" id="PS50889">
    <property type="entry name" value="S4"/>
    <property type="match status" value="1"/>
</dbReference>
<dbReference type="InterPro" id="IPR020103">
    <property type="entry name" value="PsdUridine_synth_cat_dom_sf"/>
</dbReference>
<evidence type="ECO:0000256" key="3">
    <source>
        <dbReference type="ARBA" id="ARBA00023235"/>
    </source>
</evidence>
<dbReference type="STRING" id="74031.SAMN04488077_110119"/>
<dbReference type="InterPro" id="IPR036986">
    <property type="entry name" value="S4_RNA-bd_sf"/>
</dbReference>
<evidence type="ECO:0000259" key="9">
    <source>
        <dbReference type="SMART" id="SM00363"/>
    </source>
</evidence>
<dbReference type="PANTHER" id="PTHR21600:SF44">
    <property type="entry name" value="RIBOSOMAL LARGE SUBUNIT PSEUDOURIDINE SYNTHASE D"/>
    <property type="match status" value="1"/>
</dbReference>
<comment type="caution">
    <text evidence="10">The sequence shown here is derived from an EMBL/GenBank/DDBJ whole genome shotgun (WGS) entry which is preliminary data.</text>
</comment>
<dbReference type="InterPro" id="IPR006145">
    <property type="entry name" value="PsdUridine_synth_RsuA/RluA"/>
</dbReference>
<keyword evidence="11" id="KW-1185">Reference proteome</keyword>
<dbReference type="GO" id="GO:0000455">
    <property type="term" value="P:enzyme-directed rRNA pseudouridine synthesis"/>
    <property type="evidence" value="ECO:0007669"/>
    <property type="project" value="UniProtKB-ARBA"/>
</dbReference>
<sequence length="376" mass="39681">MTTTPTIIVAVNTVTSRARNFNVAGLTGGGLSSMGQDPLSFRIGDDPPARLDKALVRDVPEVAALSRTRLARLLGEGAVRVNGAVVVEAKARVATGDLIEIDVPDARESHIAAEDIALAVVYEDDELIVIDKPAGMVVHPAPGSPAGTLVNALLHHCGDTLSGVGGARRPGIVHRIDKDTSGLLVVAKSDAAHQGLAAQFEAHSAERAYMAVVHGVPEASDPRLRGLRGASFEPGNVLRIATGLARHKTDRQRQAVTFEGGRHAVTRARVLERFGHPPAAALLECRLETGRTHQIRVHLAHVGHGLIGDPVYGGRRKLSQKALSPRAIEAAQGFTRQALHAAVLGFDHPLTGEALRFEAPLPADMATLITALRGEV</sequence>
<dbReference type="PROSITE" id="PS01129">
    <property type="entry name" value="PSI_RLU"/>
    <property type="match status" value="1"/>
</dbReference>
<dbReference type="GO" id="GO:0160140">
    <property type="term" value="F:23S rRNA pseudouridine(1911/1915/1917) synthase activity"/>
    <property type="evidence" value="ECO:0007669"/>
    <property type="project" value="UniProtKB-EC"/>
</dbReference>
<dbReference type="Proteomes" id="UP000037046">
    <property type="component" value="Unassembled WGS sequence"/>
</dbReference>
<evidence type="ECO:0000256" key="7">
    <source>
        <dbReference type="PROSITE-ProRule" id="PRU00182"/>
    </source>
</evidence>
<keyword evidence="3 8" id="KW-0413">Isomerase</keyword>
<comment type="similarity">
    <text evidence="1 8">Belongs to the pseudouridine synthase RluA family.</text>
</comment>
<gene>
    <name evidence="10" type="primary">rluD</name>
    <name evidence="10" type="ORF">ROTO_07470</name>
</gene>
<evidence type="ECO:0000256" key="1">
    <source>
        <dbReference type="ARBA" id="ARBA00010876"/>
    </source>
</evidence>
<dbReference type="InterPro" id="IPR002942">
    <property type="entry name" value="S4_RNA-bd"/>
</dbReference>
<dbReference type="Gene3D" id="3.10.290.10">
    <property type="entry name" value="RNA-binding S4 domain"/>
    <property type="match status" value="1"/>
</dbReference>
<feature type="domain" description="RNA-binding S4" evidence="9">
    <location>
        <begin position="49"/>
        <end position="117"/>
    </location>
</feature>
<keyword evidence="2 7" id="KW-0694">RNA-binding</keyword>
<comment type="function">
    <text evidence="5">Responsible for synthesis of pseudouridine from uracil at positions 1911, 1915 and 1917 in 23S ribosomal RNA.</text>
</comment>
<evidence type="ECO:0000256" key="4">
    <source>
        <dbReference type="ARBA" id="ARBA00036882"/>
    </source>
</evidence>
<dbReference type="EMBL" id="LGVV01000006">
    <property type="protein sequence ID" value="KNX42678.1"/>
    <property type="molecule type" value="Genomic_DNA"/>
</dbReference>
<proteinExistence type="inferred from homology"/>
<dbReference type="InterPro" id="IPR006224">
    <property type="entry name" value="PsdUridine_synth_RluA-like_CS"/>
</dbReference>
<dbReference type="PANTHER" id="PTHR21600">
    <property type="entry name" value="MITOCHONDRIAL RNA PSEUDOURIDINE SYNTHASE"/>
    <property type="match status" value="1"/>
</dbReference>
<dbReference type="PATRIC" id="fig|74031.6.peg.767"/>
<dbReference type="FunFam" id="3.30.2350.10:FF:000006">
    <property type="entry name" value="Pseudouridine synthase"/>
    <property type="match status" value="1"/>
</dbReference>
<dbReference type="GO" id="GO:0003723">
    <property type="term" value="F:RNA binding"/>
    <property type="evidence" value="ECO:0007669"/>
    <property type="project" value="UniProtKB-KW"/>
</dbReference>
<protein>
    <recommendedName>
        <fullName evidence="8">Pseudouridine synthase</fullName>
        <ecNumber evidence="8">5.4.99.-</ecNumber>
    </recommendedName>
</protein>
<feature type="active site" evidence="6">
    <location>
        <position position="177"/>
    </location>
</feature>
<dbReference type="Gene3D" id="3.30.2350.10">
    <property type="entry name" value="Pseudouridine synthase"/>
    <property type="match status" value="1"/>
</dbReference>
<dbReference type="InterPro" id="IPR050188">
    <property type="entry name" value="RluA_PseudoU_synthase"/>
</dbReference>
<organism evidence="10 11">
    <name type="scientific">Roseovarius tolerans</name>
    <dbReference type="NCBI Taxonomy" id="74031"/>
    <lineage>
        <taxon>Bacteria</taxon>
        <taxon>Pseudomonadati</taxon>
        <taxon>Pseudomonadota</taxon>
        <taxon>Alphaproteobacteria</taxon>
        <taxon>Rhodobacterales</taxon>
        <taxon>Roseobacteraceae</taxon>
        <taxon>Roseovarius</taxon>
    </lineage>
</organism>
<dbReference type="CDD" id="cd00165">
    <property type="entry name" value="S4"/>
    <property type="match status" value="1"/>
</dbReference>
<evidence type="ECO:0000256" key="5">
    <source>
        <dbReference type="ARBA" id="ARBA00056072"/>
    </source>
</evidence>
<dbReference type="CDD" id="cd02869">
    <property type="entry name" value="PseudoU_synth_RluA_like"/>
    <property type="match status" value="1"/>
</dbReference>
<name>A0A0L6CYW8_9RHOB</name>
<evidence type="ECO:0000256" key="2">
    <source>
        <dbReference type="ARBA" id="ARBA00022884"/>
    </source>
</evidence>
<evidence type="ECO:0000256" key="8">
    <source>
        <dbReference type="RuleBase" id="RU362028"/>
    </source>
</evidence>
<dbReference type="SUPFAM" id="SSF55174">
    <property type="entry name" value="Alpha-L RNA-binding motif"/>
    <property type="match status" value="1"/>
</dbReference>
<dbReference type="AlphaFoldDB" id="A0A0L6CYW8"/>
<evidence type="ECO:0000313" key="10">
    <source>
        <dbReference type="EMBL" id="KNX42678.1"/>
    </source>
</evidence>